<reference evidence="2 3" key="1">
    <citation type="submission" date="2014-03" db="EMBL/GenBank/DDBJ databases">
        <title>Draft Genome Sequences of Four Burkholderia Strains.</title>
        <authorList>
            <person name="Liu X.Y."/>
            <person name="Li C.X."/>
            <person name="Xu J.H."/>
        </authorList>
    </citation>
    <scope>NUCLEOTIDE SEQUENCE [LARGE SCALE GENOMIC DNA]</scope>
    <source>
        <strain evidence="2 3">DSM 50014</strain>
    </source>
</reference>
<dbReference type="AlphaFoldDB" id="A0A069PFT2"/>
<proteinExistence type="predicted"/>
<dbReference type="InterPro" id="IPR029068">
    <property type="entry name" value="Glyas_Bleomycin-R_OHBP_Dase"/>
</dbReference>
<name>A0A069PFT2_9BURK</name>
<dbReference type="Proteomes" id="UP000027466">
    <property type="component" value="Unassembled WGS sequence"/>
</dbReference>
<dbReference type="InterPro" id="IPR052537">
    <property type="entry name" value="Extradiol_RC_dioxygenase"/>
</dbReference>
<dbReference type="EMBL" id="JFHC01000056">
    <property type="protein sequence ID" value="KDR39553.1"/>
    <property type="molecule type" value="Genomic_DNA"/>
</dbReference>
<keyword evidence="3" id="KW-1185">Reference proteome</keyword>
<evidence type="ECO:0000313" key="3">
    <source>
        <dbReference type="Proteomes" id="UP000027466"/>
    </source>
</evidence>
<feature type="domain" description="VOC" evidence="1">
    <location>
        <begin position="10"/>
        <end position="136"/>
    </location>
</feature>
<accession>A0A069PFT2</accession>
<evidence type="ECO:0000313" key="2">
    <source>
        <dbReference type="EMBL" id="KDR39553.1"/>
    </source>
</evidence>
<dbReference type="PROSITE" id="PS51819">
    <property type="entry name" value="VOC"/>
    <property type="match status" value="2"/>
</dbReference>
<comment type="caution">
    <text evidence="2">The sequence shown here is derived from an EMBL/GenBank/DDBJ whole genome shotgun (WGS) entry which is preliminary data.</text>
</comment>
<feature type="domain" description="VOC" evidence="1">
    <location>
        <begin position="157"/>
        <end position="279"/>
    </location>
</feature>
<dbReference type="Gene3D" id="3.10.180.10">
    <property type="entry name" value="2,3-Dihydroxybiphenyl 1,2-Dioxygenase, domain 1"/>
    <property type="match status" value="2"/>
</dbReference>
<sequence>MTEPNATIRRHHHVTLCVGDAQEDYDFHTRVLSLKSVKKTALYDGTEPIYHLYYGNDRGEESTLITTFPMRQSGRKARKGSGQINVVSLSVPVSSLSFWRQRLKEHGLSFVEFERFGERGLRLQNPGGIEYELIGIADDDRKPYSNGEVPADLGVRGTHSVTVSVPTMTPSEEFMQSGWSARLLDTDGDYARYVFGDGGPGKIVDYRIEPGLPPASWTFGEGIVHHCAFQVDGHPEQTKVKARLEGLGFTDTSDTKDRGYFDSIYVRTPSGALFEATVSKPQGFTIDEPYEELGKTFKVPPAFAARKEEMMAYLQPLKY</sequence>
<dbReference type="InterPro" id="IPR037523">
    <property type="entry name" value="VOC_core"/>
</dbReference>
<gene>
    <name evidence="2" type="ORF">BG61_31185</name>
</gene>
<evidence type="ECO:0000259" key="1">
    <source>
        <dbReference type="PROSITE" id="PS51819"/>
    </source>
</evidence>
<organism evidence="2 3">
    <name type="scientific">Caballeronia glathei</name>
    <dbReference type="NCBI Taxonomy" id="60547"/>
    <lineage>
        <taxon>Bacteria</taxon>
        <taxon>Pseudomonadati</taxon>
        <taxon>Pseudomonadota</taxon>
        <taxon>Betaproteobacteria</taxon>
        <taxon>Burkholderiales</taxon>
        <taxon>Burkholderiaceae</taxon>
        <taxon>Caballeronia</taxon>
    </lineage>
</organism>
<dbReference type="PANTHER" id="PTHR36110">
    <property type="entry name" value="RING-CLEAVING DIOXYGENASE MHQE-RELATED"/>
    <property type="match status" value="1"/>
</dbReference>
<dbReference type="PANTHER" id="PTHR36110:SF4">
    <property type="entry name" value="RING-CLEAVING DIOXYGENASE MHQA-RELATED"/>
    <property type="match status" value="1"/>
</dbReference>
<dbReference type="SUPFAM" id="SSF54593">
    <property type="entry name" value="Glyoxalase/Bleomycin resistance protein/Dihydroxybiphenyl dioxygenase"/>
    <property type="match status" value="1"/>
</dbReference>
<dbReference type="RefSeq" id="WP_035930972.1">
    <property type="nucleotide sequence ID" value="NZ_CADFFX010000041.1"/>
</dbReference>
<protein>
    <submittedName>
        <fullName evidence="2">Glyoxalase</fullName>
    </submittedName>
</protein>
<dbReference type="STRING" id="60547.GCA_000751215_02629"/>